<organism evidence="2">
    <name type="scientific">gut metagenome</name>
    <dbReference type="NCBI Taxonomy" id="749906"/>
    <lineage>
        <taxon>unclassified sequences</taxon>
        <taxon>metagenomes</taxon>
        <taxon>organismal metagenomes</taxon>
    </lineage>
</organism>
<dbReference type="EC" id="3.1.21.-" evidence="2"/>
<evidence type="ECO:0000313" key="2">
    <source>
        <dbReference type="EMBL" id="EJW94196.1"/>
    </source>
</evidence>
<proteinExistence type="predicted"/>
<protein>
    <submittedName>
        <fullName evidence="2">Deoxyribonuclease, TatD-related protein</fullName>
        <ecNumber evidence="2">3.1.21.-</ecNumber>
    </submittedName>
</protein>
<dbReference type="PROSITE" id="PS01137">
    <property type="entry name" value="TATD_1"/>
    <property type="match status" value="1"/>
</dbReference>
<dbReference type="EMBL" id="AMCI01006514">
    <property type="protein sequence ID" value="EJW94196.1"/>
    <property type="molecule type" value="Genomic_DNA"/>
</dbReference>
<dbReference type="GO" id="GO:0016788">
    <property type="term" value="F:hydrolase activity, acting on ester bonds"/>
    <property type="evidence" value="ECO:0007669"/>
    <property type="project" value="InterPro"/>
</dbReference>
<dbReference type="InterPro" id="IPR001130">
    <property type="entry name" value="TatD-like"/>
</dbReference>
<dbReference type="Gene3D" id="3.20.20.140">
    <property type="entry name" value="Metal-dependent hydrolases"/>
    <property type="match status" value="1"/>
</dbReference>
<accession>J9FH10</accession>
<reference evidence="2" key="1">
    <citation type="journal article" date="2012" name="PLoS ONE">
        <title>Gene sets for utilization of primary and secondary nutrition supplies in the distal gut of endangered iberian lynx.</title>
        <authorList>
            <person name="Alcaide M."/>
            <person name="Messina E."/>
            <person name="Richter M."/>
            <person name="Bargiela R."/>
            <person name="Peplies J."/>
            <person name="Huws S.A."/>
            <person name="Newbold C.J."/>
            <person name="Golyshin P.N."/>
            <person name="Simon M.A."/>
            <person name="Lopez G."/>
            <person name="Yakimov M.M."/>
            <person name="Ferrer M."/>
        </authorList>
    </citation>
    <scope>NUCLEOTIDE SEQUENCE</scope>
</reference>
<gene>
    <name evidence="2" type="ORF">EVA_17697</name>
</gene>
<dbReference type="Pfam" id="PF01026">
    <property type="entry name" value="TatD_DNase"/>
    <property type="match status" value="1"/>
</dbReference>
<keyword evidence="1 2" id="KW-0378">Hydrolase</keyword>
<dbReference type="AlphaFoldDB" id="J9FH10"/>
<dbReference type="InterPro" id="IPR032466">
    <property type="entry name" value="Metal_Hydrolase"/>
</dbReference>
<evidence type="ECO:0000256" key="1">
    <source>
        <dbReference type="ARBA" id="ARBA00022801"/>
    </source>
</evidence>
<dbReference type="SUPFAM" id="SSF51556">
    <property type="entry name" value="Metallo-dependent hydrolases"/>
    <property type="match status" value="1"/>
</dbReference>
<comment type="caution">
    <text evidence="2">The sequence shown here is derived from an EMBL/GenBank/DDBJ whole genome shotgun (WGS) entry which is preliminary data.</text>
</comment>
<feature type="non-terminal residue" evidence="2">
    <location>
        <position position="71"/>
    </location>
</feature>
<sequence>MYFIDSHSHLNSDAFDEDRDEVIARMKAAGMVAAMVVGCEMDDLPKVESLLANHPGFLFGAWALHPEYPDH</sequence>
<dbReference type="InterPro" id="IPR018228">
    <property type="entry name" value="DNase_TatD-rel_CS"/>
</dbReference>
<name>J9FH10_9ZZZZ</name>